<accession>A0A0M0KJB9</accession>
<dbReference type="PATRIC" id="fig|136160.3.peg.1567"/>
<gene>
    <name evidence="2" type="ORF">AMD02_06330</name>
</gene>
<dbReference type="GO" id="GO:0003677">
    <property type="term" value="F:DNA binding"/>
    <property type="evidence" value="ECO:0007669"/>
    <property type="project" value="InterPro"/>
</dbReference>
<dbReference type="RefSeq" id="WP_053430784.1">
    <property type="nucleotide sequence ID" value="NZ_LILD02000041.1"/>
</dbReference>
<organism evidence="2">
    <name type="scientific">Halalkalibacterium halodurans</name>
    <name type="common">Bacillus halodurans</name>
    <dbReference type="NCBI Taxonomy" id="86665"/>
    <lineage>
        <taxon>Bacteria</taxon>
        <taxon>Bacillati</taxon>
        <taxon>Bacillota</taxon>
        <taxon>Bacilli</taxon>
        <taxon>Bacillales</taxon>
        <taxon>Bacillaceae</taxon>
        <taxon>Halalkalibacterium (ex Joshi et al. 2022)</taxon>
    </lineage>
</organism>
<dbReference type="InterPro" id="IPR046947">
    <property type="entry name" value="LytR-like"/>
</dbReference>
<sequence length="108" mass="12848">MKIPAVDSKGNVTLIDHEDILYIVTKIEKVYIHTADEACTPVRTLKEFESLLAQYGFERLDKSNVTNIGQIKYFDRRRRVAYFDKDKKGKWVGVSRRNMQKIRDQWFY</sequence>
<feature type="domain" description="HTH LytTR-type" evidence="1">
    <location>
        <begin position="3"/>
        <end position="108"/>
    </location>
</feature>
<dbReference type="PANTHER" id="PTHR37299">
    <property type="entry name" value="TRANSCRIPTIONAL REGULATOR-RELATED"/>
    <property type="match status" value="1"/>
</dbReference>
<dbReference type="InterPro" id="IPR007492">
    <property type="entry name" value="LytTR_DNA-bd_dom"/>
</dbReference>
<comment type="caution">
    <text evidence="2">The sequence shown here is derived from an EMBL/GenBank/DDBJ whole genome shotgun (WGS) entry which is preliminary data.</text>
</comment>
<dbReference type="Pfam" id="PF04397">
    <property type="entry name" value="LytTR"/>
    <property type="match status" value="1"/>
</dbReference>
<dbReference type="EMBL" id="LILD01000001">
    <property type="protein sequence ID" value="KOO38513.1"/>
    <property type="molecule type" value="Genomic_DNA"/>
</dbReference>
<reference evidence="2" key="1">
    <citation type="submission" date="2015-08" db="EMBL/GenBank/DDBJ databases">
        <title>Complete DNA Sequence of Pseudomonas syringae pv. actinidiae, the Causal Agent of Kiwifruit Canker Disease.</title>
        <authorList>
            <person name="Rikkerink E.H.A."/>
            <person name="Fineran P.C."/>
        </authorList>
    </citation>
    <scope>NUCLEOTIDE SEQUENCE</scope>
    <source>
        <strain evidence="2">DSM 13666</strain>
    </source>
</reference>
<dbReference type="AlphaFoldDB" id="A0A0M0KJB9"/>
<dbReference type="GO" id="GO:0000156">
    <property type="term" value="F:phosphorelay response regulator activity"/>
    <property type="evidence" value="ECO:0007669"/>
    <property type="project" value="InterPro"/>
</dbReference>
<protein>
    <recommendedName>
        <fullName evidence="1">HTH LytTR-type domain-containing protein</fullName>
    </recommendedName>
</protein>
<dbReference type="PROSITE" id="PS50930">
    <property type="entry name" value="HTH_LYTTR"/>
    <property type="match status" value="1"/>
</dbReference>
<dbReference type="SMART" id="SM00850">
    <property type="entry name" value="LytTR"/>
    <property type="match status" value="1"/>
</dbReference>
<evidence type="ECO:0000313" key="2">
    <source>
        <dbReference type="EMBL" id="KOO38513.1"/>
    </source>
</evidence>
<dbReference type="Gene3D" id="2.40.50.1020">
    <property type="entry name" value="LytTr DNA-binding domain"/>
    <property type="match status" value="1"/>
</dbReference>
<dbReference type="PANTHER" id="PTHR37299:SF1">
    <property type="entry name" value="STAGE 0 SPORULATION PROTEIN A HOMOLOG"/>
    <property type="match status" value="1"/>
</dbReference>
<proteinExistence type="predicted"/>
<name>A0A0M0KJB9_ALKHA</name>
<evidence type="ECO:0000259" key="1">
    <source>
        <dbReference type="PROSITE" id="PS50930"/>
    </source>
</evidence>